<evidence type="ECO:0000256" key="4">
    <source>
        <dbReference type="ARBA" id="ARBA00022840"/>
    </source>
</evidence>
<feature type="domain" description="ABC transporter" evidence="5">
    <location>
        <begin position="3"/>
        <end position="236"/>
    </location>
</feature>
<evidence type="ECO:0000313" key="7">
    <source>
        <dbReference type="Proteomes" id="UP000192727"/>
    </source>
</evidence>
<dbReference type="InterPro" id="IPR003593">
    <property type="entry name" value="AAA+_ATPase"/>
</dbReference>
<dbReference type="SUPFAM" id="SSF52540">
    <property type="entry name" value="P-loop containing nucleoside triphosphate hydrolases"/>
    <property type="match status" value="1"/>
</dbReference>
<dbReference type="GO" id="GO:0005524">
    <property type="term" value="F:ATP binding"/>
    <property type="evidence" value="ECO:0007669"/>
    <property type="project" value="UniProtKB-KW"/>
</dbReference>
<proteinExistence type="inferred from homology"/>
<dbReference type="InterPro" id="IPR003439">
    <property type="entry name" value="ABC_transporter-like_ATP-bd"/>
</dbReference>
<keyword evidence="2" id="KW-0813">Transport</keyword>
<gene>
    <name evidence="6" type="ORF">B7C51_18335</name>
</gene>
<evidence type="ECO:0000256" key="2">
    <source>
        <dbReference type="ARBA" id="ARBA00022448"/>
    </source>
</evidence>
<dbReference type="InterPro" id="IPR027417">
    <property type="entry name" value="P-loop_NTPase"/>
</dbReference>
<dbReference type="EMBL" id="CP020557">
    <property type="protein sequence ID" value="ARF69351.1"/>
    <property type="molecule type" value="Genomic_DNA"/>
</dbReference>
<organism evidence="6 7">
    <name type="scientific">Paenibacillus larvae subsp. pulvifaciens</name>
    <dbReference type="NCBI Taxonomy" id="1477"/>
    <lineage>
        <taxon>Bacteria</taxon>
        <taxon>Bacillati</taxon>
        <taxon>Bacillota</taxon>
        <taxon>Bacilli</taxon>
        <taxon>Bacillales</taxon>
        <taxon>Paenibacillaceae</taxon>
        <taxon>Paenibacillus</taxon>
    </lineage>
</organism>
<dbReference type="CDD" id="cd03230">
    <property type="entry name" value="ABC_DR_subfamily_A"/>
    <property type="match status" value="1"/>
</dbReference>
<keyword evidence="3" id="KW-0547">Nucleotide-binding</keyword>
<evidence type="ECO:0000256" key="3">
    <source>
        <dbReference type="ARBA" id="ARBA00022741"/>
    </source>
</evidence>
<evidence type="ECO:0000259" key="5">
    <source>
        <dbReference type="PROSITE" id="PS50893"/>
    </source>
</evidence>
<keyword evidence="4" id="KW-0067">ATP-binding</keyword>
<accession>A0A1V0UW73</accession>
<dbReference type="PROSITE" id="PS50893">
    <property type="entry name" value="ABC_TRANSPORTER_2"/>
    <property type="match status" value="1"/>
</dbReference>
<dbReference type="GO" id="GO:0016887">
    <property type="term" value="F:ATP hydrolysis activity"/>
    <property type="evidence" value="ECO:0007669"/>
    <property type="project" value="InterPro"/>
</dbReference>
<dbReference type="Proteomes" id="UP000192727">
    <property type="component" value="Chromosome"/>
</dbReference>
<sequence length="311" mass="35884">MVIKICSVSKNLGHRSILSNVSLEIDKGQIFALVGPNGAGKTTLVRLIMNLYEATSGEIYVNGINVTDRRFNQEKKKIGFLFDHIGLFKDLNAWENIEFFDRIYHPHSKKEERRNRIEKLLQDFDLYERKDSKITFFSRGMRQRLVLARALINDPNIIILDEPSRGLDLEGQITLRNFLLNCKNNGSTVLINSHDLSELQKVCTHIAFIKEGRIIRSGTYDEIREAHAHHNYLLKGKDIADQLGRVNPESGISWIFKNEREAVVTVSHSGIDILDWLSSNRIRYEEFKKASDDLEELYQEIINKTQDPETI</sequence>
<evidence type="ECO:0000313" key="6">
    <source>
        <dbReference type="EMBL" id="ARF69351.1"/>
    </source>
</evidence>
<dbReference type="AlphaFoldDB" id="A0A1V0UW73"/>
<evidence type="ECO:0000256" key="1">
    <source>
        <dbReference type="ARBA" id="ARBA00005417"/>
    </source>
</evidence>
<dbReference type="Gene3D" id="3.40.50.300">
    <property type="entry name" value="P-loop containing nucleotide triphosphate hydrolases"/>
    <property type="match status" value="1"/>
</dbReference>
<dbReference type="RefSeq" id="WP_083041046.1">
    <property type="nucleotide sequence ID" value="NZ_CP020557.1"/>
</dbReference>
<comment type="similarity">
    <text evidence="1">Belongs to the ABC transporter superfamily.</text>
</comment>
<dbReference type="PANTHER" id="PTHR43335">
    <property type="entry name" value="ABC TRANSPORTER, ATP-BINDING PROTEIN"/>
    <property type="match status" value="1"/>
</dbReference>
<dbReference type="Pfam" id="PF00005">
    <property type="entry name" value="ABC_tran"/>
    <property type="match status" value="1"/>
</dbReference>
<reference evidence="6 7" key="1">
    <citation type="submission" date="2017-03" db="EMBL/GenBank/DDBJ databases">
        <title>Paenibacillus larvae genome sequencing.</title>
        <authorList>
            <person name="Dingman D.W."/>
        </authorList>
    </citation>
    <scope>NUCLEOTIDE SEQUENCE [LARGE SCALE GENOMIC DNA]</scope>
    <source>
        <strain evidence="6 7">SAG 10367</strain>
    </source>
</reference>
<dbReference type="SMART" id="SM00382">
    <property type="entry name" value="AAA"/>
    <property type="match status" value="1"/>
</dbReference>
<name>A0A1V0UW73_9BACL</name>
<protein>
    <recommendedName>
        <fullName evidence="5">ABC transporter domain-containing protein</fullName>
    </recommendedName>
</protein>